<evidence type="ECO:0008006" key="5">
    <source>
        <dbReference type="Google" id="ProtNLM"/>
    </source>
</evidence>
<dbReference type="AlphaFoldDB" id="A0A3G1KPF3"/>
<dbReference type="KEGG" id="fwa:DCMF_05565"/>
<evidence type="ECO:0000313" key="3">
    <source>
        <dbReference type="EMBL" id="ATW24327.1"/>
    </source>
</evidence>
<keyword evidence="2" id="KW-0732">Signal</keyword>
<dbReference type="EMBL" id="CP017634">
    <property type="protein sequence ID" value="ATW24327.1"/>
    <property type="molecule type" value="Genomic_DNA"/>
</dbReference>
<feature type="signal peptide" evidence="2">
    <location>
        <begin position="1"/>
        <end position="21"/>
    </location>
</feature>
<dbReference type="Proteomes" id="UP000323521">
    <property type="component" value="Chromosome"/>
</dbReference>
<proteinExistence type="predicted"/>
<protein>
    <recommendedName>
        <fullName evidence="5">YhcN/YlaJ family sporulation lipoprotein</fullName>
    </recommendedName>
</protein>
<feature type="region of interest" description="Disordered" evidence="1">
    <location>
        <begin position="29"/>
        <end position="69"/>
    </location>
</feature>
<evidence type="ECO:0000256" key="1">
    <source>
        <dbReference type="SAM" id="MobiDB-lite"/>
    </source>
</evidence>
<keyword evidence="4" id="KW-1185">Reference proteome</keyword>
<sequence>MNRKILTCVLLGIFLFVSVIAVGCAPAQKPVPTPEKSIVPAPARKIAPAPTPSGPQVPAPRKTASGRSMDLSRAKLITQKVDALPDVKKCTVVVTKNTAYIGLTLEPGAKKETTEPAVSSKVMSTEPLINTVYVTSDPRMVSRLKRIHDEIAGGKPITNFTKDLAVIAGSMSTRTTTP</sequence>
<dbReference type="PROSITE" id="PS51257">
    <property type="entry name" value="PROKAR_LIPOPROTEIN"/>
    <property type="match status" value="1"/>
</dbReference>
<dbReference type="InterPro" id="IPR019076">
    <property type="entry name" value="Spore_lipoprot_YhcN/YlaJ-like"/>
</dbReference>
<gene>
    <name evidence="3" type="ORF">DCMF_05565</name>
</gene>
<evidence type="ECO:0000256" key="2">
    <source>
        <dbReference type="SAM" id="SignalP"/>
    </source>
</evidence>
<feature type="chain" id="PRO_5039486725" description="YhcN/YlaJ family sporulation lipoprotein" evidence="2">
    <location>
        <begin position="22"/>
        <end position="178"/>
    </location>
</feature>
<dbReference type="Pfam" id="PF09580">
    <property type="entry name" value="Spore_YhcN_YlaJ"/>
    <property type="match status" value="1"/>
</dbReference>
<name>A0A3G1KPF3_FORW1</name>
<reference evidence="3 4" key="1">
    <citation type="submission" date="2016-10" db="EMBL/GenBank/DDBJ databases">
        <title>Complete Genome Sequence of Peptococcaceae strain DCMF.</title>
        <authorList>
            <person name="Edwards R.J."/>
            <person name="Holland S.I."/>
            <person name="Deshpande N.P."/>
            <person name="Wong Y.K."/>
            <person name="Ertan H."/>
            <person name="Manefield M."/>
            <person name="Russell T.L."/>
            <person name="Lee M.J."/>
        </authorList>
    </citation>
    <scope>NUCLEOTIDE SEQUENCE [LARGE SCALE GENOMIC DNA]</scope>
    <source>
        <strain evidence="3 4">DCMF</strain>
    </source>
</reference>
<feature type="compositionally biased region" description="Pro residues" evidence="1">
    <location>
        <begin position="49"/>
        <end position="58"/>
    </location>
</feature>
<dbReference type="OrthoDB" id="1707228at2"/>
<dbReference type="RefSeq" id="WP_148133510.1">
    <property type="nucleotide sequence ID" value="NZ_CP017634.1"/>
</dbReference>
<organism evidence="3 4">
    <name type="scientific">Formimonas warabiya</name>
    <dbReference type="NCBI Taxonomy" id="1761012"/>
    <lineage>
        <taxon>Bacteria</taxon>
        <taxon>Bacillati</taxon>
        <taxon>Bacillota</taxon>
        <taxon>Clostridia</taxon>
        <taxon>Eubacteriales</taxon>
        <taxon>Peptococcaceae</taxon>
        <taxon>Candidatus Formimonas</taxon>
    </lineage>
</organism>
<accession>A0A3G1KPF3</accession>
<evidence type="ECO:0000313" key="4">
    <source>
        <dbReference type="Proteomes" id="UP000323521"/>
    </source>
</evidence>